<comment type="caution">
    <text evidence="10">The sequence shown here is derived from an EMBL/GenBank/DDBJ whole genome shotgun (WGS) entry which is preliminary data.</text>
</comment>
<comment type="subcellular location">
    <subcellularLocation>
        <location evidence="1 8">Cytoplasm</location>
    </subcellularLocation>
</comment>
<dbReference type="HAMAP" id="MF_01161">
    <property type="entry name" value="tRNA_Ile_lys_synt"/>
    <property type="match status" value="1"/>
</dbReference>
<comment type="domain">
    <text evidence="8">The N-terminal region contains the highly conserved SGGXDS motif, predicted to be a P-loop motif involved in ATP binding.</text>
</comment>
<comment type="catalytic activity">
    <reaction evidence="7 8">
        <text>cytidine(34) in tRNA(Ile2) + L-lysine + ATP = lysidine(34) in tRNA(Ile2) + AMP + diphosphate + H(+)</text>
        <dbReference type="Rhea" id="RHEA:43744"/>
        <dbReference type="Rhea" id="RHEA-COMP:10625"/>
        <dbReference type="Rhea" id="RHEA-COMP:10670"/>
        <dbReference type="ChEBI" id="CHEBI:15378"/>
        <dbReference type="ChEBI" id="CHEBI:30616"/>
        <dbReference type="ChEBI" id="CHEBI:32551"/>
        <dbReference type="ChEBI" id="CHEBI:33019"/>
        <dbReference type="ChEBI" id="CHEBI:82748"/>
        <dbReference type="ChEBI" id="CHEBI:83665"/>
        <dbReference type="ChEBI" id="CHEBI:456215"/>
        <dbReference type="EC" id="6.3.4.19"/>
    </reaction>
</comment>
<comment type="function">
    <text evidence="8">Ligates lysine onto the cytidine present at position 34 of the AUA codon-specific tRNA(Ile) that contains the anticodon CAU, in an ATP-dependent manner. Cytidine is converted to lysidine, thus changing the amino acid specificity of the tRNA from methionine to isoleucine.</text>
</comment>
<feature type="binding site" evidence="8">
    <location>
        <begin position="26"/>
        <end position="31"/>
    </location>
    <ligand>
        <name>ATP</name>
        <dbReference type="ChEBI" id="CHEBI:30616"/>
    </ligand>
</feature>
<evidence type="ECO:0000256" key="8">
    <source>
        <dbReference type="HAMAP-Rule" id="MF_01161"/>
    </source>
</evidence>
<accession>A0A7X5ZJY8</accession>
<keyword evidence="5 8" id="KW-0547">Nucleotide-binding</keyword>
<dbReference type="PANTHER" id="PTHR43033">
    <property type="entry name" value="TRNA(ILE)-LYSIDINE SYNTHASE-RELATED"/>
    <property type="match status" value="1"/>
</dbReference>
<dbReference type="NCBIfam" id="TIGR02433">
    <property type="entry name" value="lysidine_TilS_C"/>
    <property type="match status" value="1"/>
</dbReference>
<evidence type="ECO:0000313" key="11">
    <source>
        <dbReference type="Proteomes" id="UP000490980"/>
    </source>
</evidence>
<dbReference type="EMBL" id="JAARLZ010000012">
    <property type="protein sequence ID" value="NII08467.1"/>
    <property type="molecule type" value="Genomic_DNA"/>
</dbReference>
<evidence type="ECO:0000256" key="3">
    <source>
        <dbReference type="ARBA" id="ARBA00022598"/>
    </source>
</evidence>
<dbReference type="Proteomes" id="UP000490980">
    <property type="component" value="Unassembled WGS sequence"/>
</dbReference>
<keyword evidence="6 8" id="KW-0067">ATP-binding</keyword>
<dbReference type="InterPro" id="IPR015262">
    <property type="entry name" value="tRNA_Ile_lys_synt_subst-bd"/>
</dbReference>
<dbReference type="Pfam" id="PF01171">
    <property type="entry name" value="ATP_bind_3"/>
    <property type="match status" value="1"/>
</dbReference>
<feature type="domain" description="Lysidine-tRNA(Ile) synthetase C-terminal" evidence="9">
    <location>
        <begin position="351"/>
        <end position="425"/>
    </location>
</feature>
<comment type="similarity">
    <text evidence="8">Belongs to the tRNA(Ile)-lysidine synthase family.</text>
</comment>
<keyword evidence="3 8" id="KW-0436">Ligase</keyword>
<dbReference type="AlphaFoldDB" id="A0A7X5ZJY8"/>
<sequence length="432" mass="47271">MSDTLSSHLIAAIDGHPDASLVVGYSGGPDSTALLHALVTLPSRPRLRAVHIDHGLHADSGLWAAHCRRFCESLDVPLAVVRVAVDLTTGHGMEAAARHARRAAFIAEMRPGERLVLAHHRDDQVETVLLKLLRGAGPEGLGGMRELRTLGAGEQWRPLLDLPREALLAHVATHGLDAVHDPSNDNPRVARAYLRSTVMPALAPLWPQAARSIVHSARLCREAADSLQETWATALASLKASDGSLDAAGWLALHPAHRAPALDSWLHDSGLEAPTSAQREALERQVGQASAERLPVVGWQDTEVRMWRGRLWAMRRPRPFDATWKAHWRGEPLDLPGGGTLTLAGRLPRPLTVRYREGGETLRPAGDPHTRELRDLFQRGNVPPWDRPRMPIIVDDDGRIVAIADRWITAEGAMLFDGIGSRPVWYRGGTLP</sequence>
<keyword evidence="4 8" id="KW-0819">tRNA processing</keyword>
<evidence type="ECO:0000256" key="1">
    <source>
        <dbReference type="ARBA" id="ARBA00004496"/>
    </source>
</evidence>
<dbReference type="InterPro" id="IPR014729">
    <property type="entry name" value="Rossmann-like_a/b/a_fold"/>
</dbReference>
<dbReference type="Gene3D" id="1.20.59.20">
    <property type="match status" value="1"/>
</dbReference>
<dbReference type="NCBIfam" id="TIGR02432">
    <property type="entry name" value="lysidine_TilS_N"/>
    <property type="match status" value="1"/>
</dbReference>
<evidence type="ECO:0000313" key="10">
    <source>
        <dbReference type="EMBL" id="NII08467.1"/>
    </source>
</evidence>
<name>A0A7X5ZJY8_9GAMM</name>
<evidence type="ECO:0000256" key="2">
    <source>
        <dbReference type="ARBA" id="ARBA00022490"/>
    </source>
</evidence>
<dbReference type="InterPro" id="IPR011063">
    <property type="entry name" value="TilS/TtcA_N"/>
</dbReference>
<dbReference type="GO" id="GO:0005737">
    <property type="term" value="C:cytoplasm"/>
    <property type="evidence" value="ECO:0007669"/>
    <property type="project" value="UniProtKB-SubCell"/>
</dbReference>
<dbReference type="InterPro" id="IPR012796">
    <property type="entry name" value="Lysidine-tRNA-synth_C"/>
</dbReference>
<evidence type="ECO:0000256" key="6">
    <source>
        <dbReference type="ARBA" id="ARBA00022840"/>
    </source>
</evidence>
<organism evidence="10 11">
    <name type="scientific">Luteibacter anthropi</name>
    <dbReference type="NCBI Taxonomy" id="564369"/>
    <lineage>
        <taxon>Bacteria</taxon>
        <taxon>Pseudomonadati</taxon>
        <taxon>Pseudomonadota</taxon>
        <taxon>Gammaproteobacteria</taxon>
        <taxon>Lysobacterales</taxon>
        <taxon>Rhodanobacteraceae</taxon>
        <taxon>Luteibacter</taxon>
    </lineage>
</organism>
<proteinExistence type="inferred from homology"/>
<dbReference type="InterPro" id="IPR012795">
    <property type="entry name" value="tRNA_Ile_lys_synt_N"/>
</dbReference>
<dbReference type="EC" id="6.3.4.19" evidence="8"/>
<reference evidence="10 11" key="1">
    <citation type="submission" date="2020-03" db="EMBL/GenBank/DDBJ databases">
        <authorList>
            <person name="Lai Q."/>
        </authorList>
    </citation>
    <scope>NUCLEOTIDE SEQUENCE [LARGE SCALE GENOMIC DNA]</scope>
    <source>
        <strain evidence="10 11">CCUG 25036</strain>
    </source>
</reference>
<dbReference type="SUPFAM" id="SSF56037">
    <property type="entry name" value="PheT/TilS domain"/>
    <property type="match status" value="1"/>
</dbReference>
<evidence type="ECO:0000256" key="5">
    <source>
        <dbReference type="ARBA" id="ARBA00022741"/>
    </source>
</evidence>
<keyword evidence="11" id="KW-1185">Reference proteome</keyword>
<dbReference type="SMART" id="SM00977">
    <property type="entry name" value="TilS_C"/>
    <property type="match status" value="1"/>
</dbReference>
<dbReference type="GO" id="GO:0006400">
    <property type="term" value="P:tRNA modification"/>
    <property type="evidence" value="ECO:0007669"/>
    <property type="project" value="UniProtKB-UniRule"/>
</dbReference>
<dbReference type="Pfam" id="PF09179">
    <property type="entry name" value="TilS"/>
    <property type="match status" value="1"/>
</dbReference>
<dbReference type="Gene3D" id="3.40.50.620">
    <property type="entry name" value="HUPs"/>
    <property type="match status" value="1"/>
</dbReference>
<dbReference type="SUPFAM" id="SSF82829">
    <property type="entry name" value="MesJ substrate recognition domain-like"/>
    <property type="match status" value="1"/>
</dbReference>
<dbReference type="RefSeq" id="WP_166951343.1">
    <property type="nucleotide sequence ID" value="NZ_JAARLZ010000012.1"/>
</dbReference>
<dbReference type="PANTHER" id="PTHR43033:SF1">
    <property type="entry name" value="TRNA(ILE)-LYSIDINE SYNTHASE-RELATED"/>
    <property type="match status" value="1"/>
</dbReference>
<evidence type="ECO:0000256" key="7">
    <source>
        <dbReference type="ARBA" id="ARBA00048539"/>
    </source>
</evidence>
<protein>
    <recommendedName>
        <fullName evidence="8">tRNA(Ile)-lysidine synthase</fullName>
        <ecNumber evidence="8">6.3.4.19</ecNumber>
    </recommendedName>
    <alternativeName>
        <fullName evidence="8">tRNA(Ile)-2-lysyl-cytidine synthase</fullName>
    </alternativeName>
    <alternativeName>
        <fullName evidence="8">tRNA(Ile)-lysidine synthetase</fullName>
    </alternativeName>
</protein>
<evidence type="ECO:0000256" key="4">
    <source>
        <dbReference type="ARBA" id="ARBA00022694"/>
    </source>
</evidence>
<dbReference type="GO" id="GO:0005524">
    <property type="term" value="F:ATP binding"/>
    <property type="evidence" value="ECO:0007669"/>
    <property type="project" value="UniProtKB-UniRule"/>
</dbReference>
<keyword evidence="2 8" id="KW-0963">Cytoplasm</keyword>
<dbReference type="CDD" id="cd01992">
    <property type="entry name" value="TilS_N"/>
    <property type="match status" value="1"/>
</dbReference>
<dbReference type="GO" id="GO:0032267">
    <property type="term" value="F:tRNA(Ile)-lysidine synthase activity"/>
    <property type="evidence" value="ECO:0007669"/>
    <property type="project" value="UniProtKB-EC"/>
</dbReference>
<dbReference type="InterPro" id="IPR012094">
    <property type="entry name" value="tRNA_Ile_lys_synt"/>
</dbReference>
<dbReference type="Pfam" id="PF11734">
    <property type="entry name" value="TilS_C"/>
    <property type="match status" value="1"/>
</dbReference>
<gene>
    <name evidence="8 10" type="primary">tilS</name>
    <name evidence="10" type="ORF">HBF25_18950</name>
</gene>
<dbReference type="SUPFAM" id="SSF52402">
    <property type="entry name" value="Adenine nucleotide alpha hydrolases-like"/>
    <property type="match status" value="1"/>
</dbReference>
<evidence type="ECO:0000259" key="9">
    <source>
        <dbReference type="SMART" id="SM00977"/>
    </source>
</evidence>